<accession>A0AAD4HWE3</accession>
<gene>
    <name evidence="7" type="ORF">NEMBOFW57_009103</name>
</gene>
<feature type="transmembrane region" description="Helical" evidence="5">
    <location>
        <begin position="134"/>
        <end position="155"/>
    </location>
</feature>
<feature type="transmembrane region" description="Helical" evidence="5">
    <location>
        <begin position="259"/>
        <end position="282"/>
    </location>
</feature>
<evidence type="ECO:0000313" key="8">
    <source>
        <dbReference type="Proteomes" id="UP001197093"/>
    </source>
</evidence>
<feature type="transmembrane region" description="Helical" evidence="5">
    <location>
        <begin position="7"/>
        <end position="26"/>
    </location>
</feature>
<dbReference type="EMBL" id="JAHCVI010000004">
    <property type="protein sequence ID" value="KAG7286787.1"/>
    <property type="molecule type" value="Genomic_DNA"/>
</dbReference>
<evidence type="ECO:0000313" key="7">
    <source>
        <dbReference type="EMBL" id="KAG7286787.1"/>
    </source>
</evidence>
<evidence type="ECO:0000259" key="6">
    <source>
        <dbReference type="PROSITE" id="PS50850"/>
    </source>
</evidence>
<proteinExistence type="predicted"/>
<dbReference type="Pfam" id="PF07690">
    <property type="entry name" value="MFS_1"/>
    <property type="match status" value="1"/>
</dbReference>
<evidence type="ECO:0000256" key="4">
    <source>
        <dbReference type="ARBA" id="ARBA00023136"/>
    </source>
</evidence>
<feature type="transmembrane region" description="Helical" evidence="5">
    <location>
        <begin position="161"/>
        <end position="181"/>
    </location>
</feature>
<keyword evidence="3 5" id="KW-1133">Transmembrane helix</keyword>
<dbReference type="PROSITE" id="PS50850">
    <property type="entry name" value="MFS"/>
    <property type="match status" value="1"/>
</dbReference>
<dbReference type="InterPro" id="IPR020846">
    <property type="entry name" value="MFS_dom"/>
</dbReference>
<dbReference type="Gene3D" id="1.20.1720.10">
    <property type="entry name" value="Multidrug resistance protein D"/>
    <property type="match status" value="1"/>
</dbReference>
<dbReference type="PANTHER" id="PTHR23502:SF151">
    <property type="entry name" value="MAJOR FACILITATOR SUPERFAMILY (MFS) PROFILE DOMAIN-CONTAINING PROTEIN"/>
    <property type="match status" value="1"/>
</dbReference>
<keyword evidence="2 5" id="KW-0812">Transmembrane</keyword>
<protein>
    <recommendedName>
        <fullName evidence="6">Major facilitator superfamily (MFS) profile domain-containing protein</fullName>
    </recommendedName>
</protein>
<feature type="transmembrane region" description="Helical" evidence="5">
    <location>
        <begin position="381"/>
        <end position="402"/>
    </location>
</feature>
<dbReference type="SUPFAM" id="SSF103473">
    <property type="entry name" value="MFS general substrate transporter"/>
    <property type="match status" value="1"/>
</dbReference>
<evidence type="ECO:0000256" key="2">
    <source>
        <dbReference type="ARBA" id="ARBA00022692"/>
    </source>
</evidence>
<name>A0AAD4HWE3_9PEZI</name>
<sequence length="452" mass="48785">MRTYLTYLLGFTITLSTLTATIYFPLIPLLSANFSVPIQSINLTVTAYAVAQALAPALFASLADCFGRRPVLLGLIALFAVASLGLALNRASYAALITLRVLQSVGGSPTPAIAYGIVADVAPVAERGAMLGPLLSTCNALSAVGPVVGGAVALATAGVEWVFLALLLVAVVALLLAGFTLPETGRRVVGNGDEVVVAVFWKTWWAVGRGVFRREEAQSADVEKPRALVLDTPLRPPRRGRSLRDAVVSLRIILHKDAFAVLWMVASSYSVYYTFQVAIPVIFDEVYGYNELEIGLVFLPGLAGMTIGGVVAGKLVDRNYAVVARKHGVEPENNKKHDLLEFPIERARYRHCLVFVLVELLLVIGYGWAVRFRVHPSVPIILQFFACALSTLLSHTSSALLVDIFPNTSSSAYASGQLMRATQEEEDKDEDDNYSLKALLFCLEGDKVLSKS</sequence>
<evidence type="ECO:0000256" key="5">
    <source>
        <dbReference type="SAM" id="Phobius"/>
    </source>
</evidence>
<dbReference type="GO" id="GO:0005886">
    <property type="term" value="C:plasma membrane"/>
    <property type="evidence" value="ECO:0007669"/>
    <property type="project" value="TreeGrafter"/>
</dbReference>
<feature type="transmembrane region" description="Helical" evidence="5">
    <location>
        <begin position="352"/>
        <end position="369"/>
    </location>
</feature>
<dbReference type="AlphaFoldDB" id="A0AAD4HWE3"/>
<feature type="transmembrane region" description="Helical" evidence="5">
    <location>
        <begin position="38"/>
        <end position="59"/>
    </location>
</feature>
<dbReference type="PRINTS" id="PR01036">
    <property type="entry name" value="TCRTETB"/>
</dbReference>
<feature type="transmembrane region" description="Helical" evidence="5">
    <location>
        <begin position="71"/>
        <end position="89"/>
    </location>
</feature>
<feature type="transmembrane region" description="Helical" evidence="5">
    <location>
        <begin position="101"/>
        <end position="122"/>
    </location>
</feature>
<evidence type="ECO:0000256" key="1">
    <source>
        <dbReference type="ARBA" id="ARBA00004141"/>
    </source>
</evidence>
<comment type="caution">
    <text evidence="7">The sequence shown here is derived from an EMBL/GenBank/DDBJ whole genome shotgun (WGS) entry which is preliminary data.</text>
</comment>
<comment type="subcellular location">
    <subcellularLocation>
        <location evidence="1">Membrane</location>
        <topology evidence="1">Multi-pass membrane protein</topology>
    </subcellularLocation>
</comment>
<evidence type="ECO:0000256" key="3">
    <source>
        <dbReference type="ARBA" id="ARBA00022989"/>
    </source>
</evidence>
<dbReference type="InterPro" id="IPR036259">
    <property type="entry name" value="MFS_trans_sf"/>
</dbReference>
<dbReference type="PANTHER" id="PTHR23502">
    <property type="entry name" value="MAJOR FACILITATOR SUPERFAMILY"/>
    <property type="match status" value="1"/>
</dbReference>
<feature type="domain" description="Major facilitator superfamily (MFS) profile" evidence="6">
    <location>
        <begin position="5"/>
        <end position="452"/>
    </location>
</feature>
<feature type="transmembrane region" description="Helical" evidence="5">
    <location>
        <begin position="294"/>
        <end position="316"/>
    </location>
</feature>
<dbReference type="InterPro" id="IPR011701">
    <property type="entry name" value="MFS"/>
</dbReference>
<dbReference type="Proteomes" id="UP001197093">
    <property type="component" value="Unassembled WGS sequence"/>
</dbReference>
<reference evidence="7" key="1">
    <citation type="submission" date="2023-02" db="EMBL/GenBank/DDBJ databases">
        <authorList>
            <person name="Palmer J.M."/>
        </authorList>
    </citation>
    <scope>NUCLEOTIDE SEQUENCE</scope>
    <source>
        <strain evidence="7">FW57</strain>
    </source>
</reference>
<keyword evidence="4 5" id="KW-0472">Membrane</keyword>
<organism evidence="7 8">
    <name type="scientific">Staphylotrichum longicolle</name>
    <dbReference type="NCBI Taxonomy" id="669026"/>
    <lineage>
        <taxon>Eukaryota</taxon>
        <taxon>Fungi</taxon>
        <taxon>Dikarya</taxon>
        <taxon>Ascomycota</taxon>
        <taxon>Pezizomycotina</taxon>
        <taxon>Sordariomycetes</taxon>
        <taxon>Sordariomycetidae</taxon>
        <taxon>Sordariales</taxon>
        <taxon>Chaetomiaceae</taxon>
        <taxon>Staphylotrichum</taxon>
    </lineage>
</organism>
<dbReference type="GO" id="GO:0022857">
    <property type="term" value="F:transmembrane transporter activity"/>
    <property type="evidence" value="ECO:0007669"/>
    <property type="project" value="InterPro"/>
</dbReference>
<dbReference type="Gene3D" id="1.20.1250.20">
    <property type="entry name" value="MFS general substrate transporter like domains"/>
    <property type="match status" value="1"/>
</dbReference>
<keyword evidence="8" id="KW-1185">Reference proteome</keyword>